<comment type="caution">
    <text evidence="5">The sequence shown here is derived from an EMBL/GenBank/DDBJ whole genome shotgun (WGS) entry which is preliminary data.</text>
</comment>
<dbReference type="STRING" id="231916.A0A409W057"/>
<dbReference type="EMBL" id="NHYE01005483">
    <property type="protein sequence ID" value="PPQ71878.1"/>
    <property type="molecule type" value="Genomic_DNA"/>
</dbReference>
<proteinExistence type="inferred from homology"/>
<dbReference type="Gene3D" id="1.25.10.10">
    <property type="entry name" value="Leucine-rich Repeat Variant"/>
    <property type="match status" value="3"/>
</dbReference>
<comment type="similarity">
    <text evidence="1">Belongs to the HEATR5 family.</text>
</comment>
<dbReference type="Pfam" id="PF25808">
    <property type="entry name" value="TPR_LAA1_C"/>
    <property type="match status" value="1"/>
</dbReference>
<keyword evidence="6" id="KW-1185">Reference proteome</keyword>
<sequence length="2019" mass="218184">MSGEPIAIDDFQESELTGENGEVYIFQWLSSTEKKLGGITLTDLKPKQAELEKVFIKIISGSEPYPAPGRAIRNLVARCLITLYTRGETRTLFDTLQAFLRIVGDFKSADKDVVKIAAFTCIGELMGVFGANVMSCMAETTQVSLKTFKSSTSSLRYHCLIALSKSLTTAKRAVTDATSRDILKQMRSALNDKSLAVQRAASQVLLAMYSSNDASPISPNELDSIVTQCVKSLESADQVTRHALSQLVGHILALSQIERVVPVATTAPKAQKDATGEQVDDETTTAAATEVKKPMLSPHEMFVHLSTHFNKSQASRKTRIGIFDFYAAVLTKLGPSFVEANFSVVVSHLITDIVSSPRSSSNRYEVLLTRSLVGVLLRDLVGVRMLSEQGQISAIQELATSYLKRWPAMMPGQVAPSSAALVIVLREVAGLLQQLGNAPPPVQNALAEPLVTLLSHPSHTVRVTASWALRCFCYSTPLRLPKTILTVMDKLQRDLTAILNPSSSIEAPLRALGHAYGLASLVSIIPQRPLYVSYDVSAKVLDMATQLLKRAGEHEIKVGEIEVEVAWTLIASLMTLGPNFVRPHLPQLLVLWRNALPKPTTKDSAGNAGRSINEWLFLLHVRESALSAILCFLENNASTLVTLDVARRIASLLSNALSFANNFISQNVEDPADSQIPVVARKGLTVREREALLRRRVHQCFTALGFSSIPDSTQMILLQSVVTLFASPEGYAGSSVQAAIASSTGTFTSVWQSSDGYAYGVTFNEVIDFGGVDNAIAGGMAQGAHDYLNRDTVEVLIDALNRKPILGACEHDPLSLIQAKFSDTEYQLTEPPPAATSVVDTAIELFSKLLPLQDLSSTQKVIAQLLESVRSSKLEKNAGRKAAVFVNASVALVLTLRHATTSHFRQAKDTFGNIQITSLLSPFLMDALIDGDLVLRSAGSESIGRLASLSGTNYLTSQIKDLVDQVVNNRNPYGRAGCALAFGAIYSHVGGLAAGPLLKTTVNVLMSLINDPHPVVHFWSLNALARVINAASLAYAPFVSSTLGMLLKVYLTESHEREGGSLSNSNVSGDLPAYPIVCQIIDSVITILGPDIQESSRTRALVQSLVHEFSLEDDEGIRVEAIKCIQHFLMFAPEYEDIPELVKRFRTYLSSSRRPLKLASINALYQLVQKDALSMSKLGGDQLVEDLFGMLDDDPSVQGVRNVISSWLQQTAIYNPSAWIDLCQRIMARTTASQQVADAATGQNLRDDEGESLNAGLSQDSRSGGRGHQTSRWRTQLFALQCLHEICTIVSTSGRREHVNAILARNQGIPTTGLLFTRVSDLIKMAFTASTAYVTEIRLAGLVVLRDVIEMFALSPDPAYDDALLLEQHQAPITAALTPAFSSDSTPEILASAVHACAVFVGCGVVKDIGRMGRILKLLTTALEQSKDSGMLSLGEAGELSPNASAMLRISTLSAWAQLQVSSTQQAYLENVVKPYRPTLCSLWIAALRDYASIRIDSEFLHDTSSVVDSSYSSLGKDVLLPYYSEAWSVILQAVATTMQAGDPHILAAMDGKEAGEVEKDLISTTDRKEPTAFFFIIFGLVYEALATSSVDSSSNSVARQAAVISALQALKCLVRPEYSGSAIMEPTIFEEFISLCYRMGMTEPAAVQVHLVEMLGIFAASQSSAAQASDVLTLTSPPAHCLRICAHILKQSTSRASVAHGQLSDRVSLITACLSAFSSIAASINTSQREDVRGVAILLYTDLLKDETSELDLASPTLPALKALLDIPVSADPEDRERYSRLIHALLSACLLHIDAMRGRRGAISDKKIKINMLAAVLVLTVVPAWVKVGRAVIEHACFLISQKLLDSDEISLTAAHCTKTLILASATGNPMLRQCARLLLPGLIEFIAKMSPLVHDGTLSESQSAAISEVWKGFAALFTSTAEENRPRLLGVFLPTISLLLSNTPPSQPVAAAITNQTIAQLLSFATTSPAAFKEVLGKLDAPMRELLEMCIRRAVGGTGSSAAQPAAKPQISLRSF</sequence>
<dbReference type="FunCoup" id="A0A409W057">
    <property type="interactions" value="217"/>
</dbReference>
<dbReference type="InterPro" id="IPR021133">
    <property type="entry name" value="HEAT_type_2"/>
</dbReference>
<dbReference type="GO" id="GO:0030139">
    <property type="term" value="C:endocytic vesicle"/>
    <property type="evidence" value="ECO:0007669"/>
    <property type="project" value="TreeGrafter"/>
</dbReference>
<evidence type="ECO:0000313" key="5">
    <source>
        <dbReference type="EMBL" id="PPQ71878.1"/>
    </source>
</evidence>
<dbReference type="PROSITE" id="PS50077">
    <property type="entry name" value="HEAT_REPEAT"/>
    <property type="match status" value="1"/>
</dbReference>
<evidence type="ECO:0000313" key="6">
    <source>
        <dbReference type="Proteomes" id="UP000284706"/>
    </source>
</evidence>
<gene>
    <name evidence="5" type="ORF">CVT26_007002</name>
</gene>
<dbReference type="SUPFAM" id="SSF48371">
    <property type="entry name" value="ARM repeat"/>
    <property type="match status" value="2"/>
</dbReference>
<dbReference type="PANTHER" id="PTHR21663:SF0">
    <property type="entry name" value="HEAT REPEAT-CONTAINING PROTEIN 5B"/>
    <property type="match status" value="1"/>
</dbReference>
<dbReference type="InterPro" id="IPR040108">
    <property type="entry name" value="Laa1/Sip1/HEATR5"/>
</dbReference>
<dbReference type="InParanoid" id="A0A409W057"/>
<dbReference type="Proteomes" id="UP000284706">
    <property type="component" value="Unassembled WGS sequence"/>
</dbReference>
<dbReference type="GO" id="GO:0005794">
    <property type="term" value="C:Golgi apparatus"/>
    <property type="evidence" value="ECO:0007669"/>
    <property type="project" value="TreeGrafter"/>
</dbReference>
<evidence type="ECO:0000256" key="1">
    <source>
        <dbReference type="ARBA" id="ARBA00008304"/>
    </source>
</evidence>
<dbReference type="OrthoDB" id="192608at2759"/>
<feature type="domain" description="LAA1-like C-terminal TPR repeats" evidence="4">
    <location>
        <begin position="1833"/>
        <end position="2005"/>
    </location>
</feature>
<feature type="region of interest" description="Disordered" evidence="3">
    <location>
        <begin position="1238"/>
        <end position="1269"/>
    </location>
</feature>
<protein>
    <recommendedName>
        <fullName evidence="4">LAA1-like C-terminal TPR repeats domain-containing protein</fullName>
    </recommendedName>
</protein>
<dbReference type="InterPro" id="IPR057981">
    <property type="entry name" value="TPR_LAA1-like_C"/>
</dbReference>
<organism evidence="5 6">
    <name type="scientific">Gymnopilus dilepis</name>
    <dbReference type="NCBI Taxonomy" id="231916"/>
    <lineage>
        <taxon>Eukaryota</taxon>
        <taxon>Fungi</taxon>
        <taxon>Dikarya</taxon>
        <taxon>Basidiomycota</taxon>
        <taxon>Agaricomycotina</taxon>
        <taxon>Agaricomycetes</taxon>
        <taxon>Agaricomycetidae</taxon>
        <taxon>Agaricales</taxon>
        <taxon>Agaricineae</taxon>
        <taxon>Hymenogastraceae</taxon>
        <taxon>Gymnopilus</taxon>
    </lineage>
</organism>
<dbReference type="InterPro" id="IPR016024">
    <property type="entry name" value="ARM-type_fold"/>
</dbReference>
<dbReference type="GO" id="GO:0005829">
    <property type="term" value="C:cytosol"/>
    <property type="evidence" value="ECO:0007669"/>
    <property type="project" value="GOC"/>
</dbReference>
<dbReference type="InterPro" id="IPR011989">
    <property type="entry name" value="ARM-like"/>
</dbReference>
<reference evidence="5 6" key="1">
    <citation type="journal article" date="2018" name="Evol. Lett.">
        <title>Horizontal gene cluster transfer increased hallucinogenic mushroom diversity.</title>
        <authorList>
            <person name="Reynolds H.T."/>
            <person name="Vijayakumar V."/>
            <person name="Gluck-Thaler E."/>
            <person name="Korotkin H.B."/>
            <person name="Matheny P.B."/>
            <person name="Slot J.C."/>
        </authorList>
    </citation>
    <scope>NUCLEOTIDE SEQUENCE [LARGE SCALE GENOMIC DNA]</scope>
    <source>
        <strain evidence="5 6">SRW20</strain>
    </source>
</reference>
<dbReference type="GO" id="GO:0016020">
    <property type="term" value="C:membrane"/>
    <property type="evidence" value="ECO:0007669"/>
    <property type="project" value="TreeGrafter"/>
</dbReference>
<feature type="repeat" description="HEAT" evidence="2">
    <location>
        <begin position="920"/>
        <end position="958"/>
    </location>
</feature>
<dbReference type="GO" id="GO:0042147">
    <property type="term" value="P:retrograde transport, endosome to Golgi"/>
    <property type="evidence" value="ECO:0007669"/>
    <property type="project" value="TreeGrafter"/>
</dbReference>
<evidence type="ECO:0000256" key="3">
    <source>
        <dbReference type="SAM" id="MobiDB-lite"/>
    </source>
</evidence>
<dbReference type="GO" id="GO:0008104">
    <property type="term" value="P:intracellular protein localization"/>
    <property type="evidence" value="ECO:0007669"/>
    <property type="project" value="TreeGrafter"/>
</dbReference>
<name>A0A409W057_9AGAR</name>
<dbReference type="PANTHER" id="PTHR21663">
    <property type="entry name" value="HYPOTHETICAL HEAT DOMAIN-CONTAINING"/>
    <property type="match status" value="1"/>
</dbReference>
<dbReference type="Pfam" id="PF20210">
    <property type="entry name" value="Laa1_Sip1_HTR5"/>
    <property type="match status" value="1"/>
</dbReference>
<evidence type="ECO:0000259" key="4">
    <source>
        <dbReference type="Pfam" id="PF25808"/>
    </source>
</evidence>
<feature type="compositionally biased region" description="Polar residues" evidence="3">
    <location>
        <begin position="1255"/>
        <end position="1269"/>
    </location>
</feature>
<accession>A0A409W057</accession>
<evidence type="ECO:0000256" key="2">
    <source>
        <dbReference type="PROSITE-ProRule" id="PRU00103"/>
    </source>
</evidence>
<dbReference type="Pfam" id="PF25468">
    <property type="entry name" value="HEAT_HEATR5A"/>
    <property type="match status" value="1"/>
</dbReference>
<dbReference type="GO" id="GO:0006897">
    <property type="term" value="P:endocytosis"/>
    <property type="evidence" value="ECO:0007669"/>
    <property type="project" value="TreeGrafter"/>
</dbReference>
<dbReference type="InterPro" id="IPR046837">
    <property type="entry name" value="Laa1/Sip1/HEATR5-like_HEAT"/>
</dbReference>